<keyword evidence="2" id="KW-0812">Transmembrane</keyword>
<dbReference type="Pfam" id="PF03140">
    <property type="entry name" value="DUF247"/>
    <property type="match status" value="1"/>
</dbReference>
<keyword evidence="2" id="KW-1133">Transmembrane helix</keyword>
<evidence type="ECO:0000256" key="1">
    <source>
        <dbReference type="SAM" id="MobiDB-lite"/>
    </source>
</evidence>
<accession>A0A835IGA3</accession>
<dbReference type="EMBL" id="JADFTS010000003">
    <property type="protein sequence ID" value="KAF9617166.1"/>
    <property type="molecule type" value="Genomic_DNA"/>
</dbReference>
<feature type="region of interest" description="Disordered" evidence="1">
    <location>
        <begin position="123"/>
        <end position="156"/>
    </location>
</feature>
<proteinExistence type="predicted"/>
<evidence type="ECO:0000256" key="2">
    <source>
        <dbReference type="SAM" id="Phobius"/>
    </source>
</evidence>
<dbReference type="PANTHER" id="PTHR31170:SF25">
    <property type="entry name" value="BNAA09G04570D PROTEIN"/>
    <property type="match status" value="1"/>
</dbReference>
<dbReference type="PANTHER" id="PTHR31170">
    <property type="entry name" value="BNAC04G53230D PROTEIN"/>
    <property type="match status" value="1"/>
</dbReference>
<keyword evidence="4" id="KW-1185">Reference proteome</keyword>
<dbReference type="OrthoDB" id="1846188at2759"/>
<feature type="transmembrane region" description="Helical" evidence="2">
    <location>
        <begin position="479"/>
        <end position="501"/>
    </location>
</feature>
<comment type="caution">
    <text evidence="3">The sequence shown here is derived from an EMBL/GenBank/DDBJ whole genome shotgun (WGS) entry which is preliminary data.</text>
</comment>
<feature type="transmembrane region" description="Helical" evidence="2">
    <location>
        <begin position="455"/>
        <end position="472"/>
    </location>
</feature>
<sequence length="511" mass="57986">MTNPSSSSDNHPTIVRVPNYILNADCNAYEPQIISIGPYHHNKPGLEKTMQEHKQNYQTHLLQRKKVHPDAVTRVVKSLEFEARKCYVNIDANYDFSHEMALDGCFIIELLLKLWEFHTARKEKEPSETPSSAATPSPRPFGLGIATKPQPSTSTESNRIQNKFALLLPQITTDLLLLENQIPFFILETLFNLTVVTVPKGENQPESLRSLVTEFFKSFIKVSTQVSGSDRIHHLLHLFHNCLVMENYSRHIMKDPPNQHHVPRKEHQVSDEAFVQANVRHILLSNAWTPSASELVDAGIQLRKDARWFYKNKADNFMNVRFAYRRLDIPPLAGPAYPILRSLVAFEHLNPSSGSDVTAYAYLLSALVKSTKDVTLLRNKKIIPGWLGTEEEVAKRLNKLCEGVVIFKFEGYIWDVIAKINAVCDREPTKWEKFVHNYCKDPFESLTTEYLKNPWRTLSVIGAIILLILTVLQLGISSAAAAVEIVIYVVVVVVVVVVGIIDMELKEDVVE</sequence>
<evidence type="ECO:0000313" key="4">
    <source>
        <dbReference type="Proteomes" id="UP000631114"/>
    </source>
</evidence>
<organism evidence="3 4">
    <name type="scientific">Coptis chinensis</name>
    <dbReference type="NCBI Taxonomy" id="261450"/>
    <lineage>
        <taxon>Eukaryota</taxon>
        <taxon>Viridiplantae</taxon>
        <taxon>Streptophyta</taxon>
        <taxon>Embryophyta</taxon>
        <taxon>Tracheophyta</taxon>
        <taxon>Spermatophyta</taxon>
        <taxon>Magnoliopsida</taxon>
        <taxon>Ranunculales</taxon>
        <taxon>Ranunculaceae</taxon>
        <taxon>Coptidoideae</taxon>
        <taxon>Coptis</taxon>
    </lineage>
</organism>
<evidence type="ECO:0000313" key="3">
    <source>
        <dbReference type="EMBL" id="KAF9617166.1"/>
    </source>
</evidence>
<keyword evidence="2" id="KW-0472">Membrane</keyword>
<name>A0A835IGA3_9MAGN</name>
<gene>
    <name evidence="3" type="ORF">IFM89_034317</name>
</gene>
<dbReference type="Proteomes" id="UP000631114">
    <property type="component" value="Unassembled WGS sequence"/>
</dbReference>
<reference evidence="3 4" key="1">
    <citation type="submission" date="2020-10" db="EMBL/GenBank/DDBJ databases">
        <title>The Coptis chinensis genome and diversification of protoberbering-type alkaloids.</title>
        <authorList>
            <person name="Wang B."/>
            <person name="Shu S."/>
            <person name="Song C."/>
            <person name="Liu Y."/>
        </authorList>
    </citation>
    <scope>NUCLEOTIDE SEQUENCE [LARGE SCALE GENOMIC DNA]</scope>
    <source>
        <strain evidence="3">HL-2020</strain>
        <tissue evidence="3">Leaf</tissue>
    </source>
</reference>
<dbReference type="InterPro" id="IPR004158">
    <property type="entry name" value="DUF247_pln"/>
</dbReference>
<protein>
    <submittedName>
        <fullName evidence="3">Uncharacterized protein</fullName>
    </submittedName>
</protein>
<dbReference type="AlphaFoldDB" id="A0A835IGA3"/>